<dbReference type="Pfam" id="PF22725">
    <property type="entry name" value="GFO_IDH_MocA_C3"/>
    <property type="match status" value="1"/>
</dbReference>
<evidence type="ECO:0000256" key="1">
    <source>
        <dbReference type="ARBA" id="ARBA00010928"/>
    </source>
</evidence>
<evidence type="ECO:0000313" key="5">
    <source>
        <dbReference type="EMBL" id="TXJ44449.1"/>
    </source>
</evidence>
<dbReference type="PANTHER" id="PTHR22604">
    <property type="entry name" value="OXIDOREDUCTASES"/>
    <property type="match status" value="1"/>
</dbReference>
<evidence type="ECO:0000259" key="3">
    <source>
        <dbReference type="Pfam" id="PF01408"/>
    </source>
</evidence>
<dbReference type="SUPFAM" id="SSF51735">
    <property type="entry name" value="NAD(P)-binding Rossmann-fold domains"/>
    <property type="match status" value="1"/>
</dbReference>
<name>A0A5C8F4M4_9SPIR</name>
<feature type="domain" description="GFO/IDH/MocA-like oxidoreductase" evidence="4">
    <location>
        <begin position="134"/>
        <end position="246"/>
    </location>
</feature>
<dbReference type="InterPro" id="IPR000683">
    <property type="entry name" value="Gfo/Idh/MocA-like_OxRdtase_N"/>
</dbReference>
<organism evidence="5 6">
    <name type="scientific">Brachyspira aalborgi</name>
    <dbReference type="NCBI Taxonomy" id="29522"/>
    <lineage>
        <taxon>Bacteria</taxon>
        <taxon>Pseudomonadati</taxon>
        <taxon>Spirochaetota</taxon>
        <taxon>Spirochaetia</taxon>
        <taxon>Brachyspirales</taxon>
        <taxon>Brachyspiraceae</taxon>
        <taxon>Brachyspira</taxon>
    </lineage>
</organism>
<sequence>MNNIKIGFIGAGHIANSMSKAIDNIDGITKYAVASRNIEKAQIFANAHNFEKSYSSYEDLLKDRNVELVYIATPVSHHYKHVKMSLNYGKHVLCEKTFTSNYKEAEELINIAKSRRLLLTEAIWTRYMPSRYKLESFIDSGIVGVPKLLEANLGYILTNKPRLFNPNLSGGALYELGVYPLNFMMTALKNYKITGITPISIVNKEGIDLQSSITFKYENEIIATILYSIISMTDSRGVISCTNGYIVVENINNPQSISVFSQERILLDQYIKNDNIKGYEYQLCSIIKSIYNNQIECTDMTHSEILKEMKIIDFIKNN</sequence>
<dbReference type="InterPro" id="IPR055170">
    <property type="entry name" value="GFO_IDH_MocA-like_dom"/>
</dbReference>
<keyword evidence="2" id="KW-0560">Oxidoreductase</keyword>
<dbReference type="SUPFAM" id="SSF55347">
    <property type="entry name" value="Glyceraldehyde-3-phosphate dehydrogenase-like, C-terminal domain"/>
    <property type="match status" value="1"/>
</dbReference>
<dbReference type="AlphaFoldDB" id="A0A5C8F4M4"/>
<evidence type="ECO:0000259" key="4">
    <source>
        <dbReference type="Pfam" id="PF22725"/>
    </source>
</evidence>
<reference evidence="5 6" key="1">
    <citation type="journal article" date="1992" name="Lakartidningen">
        <title>[Penicillin V and not amoxicillin is the first choice preparation in acute otitis].</title>
        <authorList>
            <person name="Kamme C."/>
            <person name="Lundgren K."/>
            <person name="Prellner K."/>
        </authorList>
    </citation>
    <scope>NUCLEOTIDE SEQUENCE [LARGE SCALE GENOMIC DNA]</scope>
    <source>
        <strain evidence="5 6">PC3714II</strain>
    </source>
</reference>
<dbReference type="Gene3D" id="3.40.50.720">
    <property type="entry name" value="NAD(P)-binding Rossmann-like Domain"/>
    <property type="match status" value="1"/>
</dbReference>
<gene>
    <name evidence="5" type="ORF">EPJ70_09535</name>
</gene>
<dbReference type="Gene3D" id="3.30.360.10">
    <property type="entry name" value="Dihydrodipicolinate Reductase, domain 2"/>
    <property type="match status" value="1"/>
</dbReference>
<dbReference type="GO" id="GO:0000166">
    <property type="term" value="F:nucleotide binding"/>
    <property type="evidence" value="ECO:0007669"/>
    <property type="project" value="InterPro"/>
</dbReference>
<protein>
    <submittedName>
        <fullName evidence="5">Gfo/Idh/MocA family oxidoreductase</fullName>
    </submittedName>
</protein>
<dbReference type="GO" id="GO:0016491">
    <property type="term" value="F:oxidoreductase activity"/>
    <property type="evidence" value="ECO:0007669"/>
    <property type="project" value="UniProtKB-KW"/>
</dbReference>
<dbReference type="EMBL" id="SAYG01000009">
    <property type="protein sequence ID" value="TXJ44449.1"/>
    <property type="molecule type" value="Genomic_DNA"/>
</dbReference>
<evidence type="ECO:0000313" key="6">
    <source>
        <dbReference type="Proteomes" id="UP000324574"/>
    </source>
</evidence>
<dbReference type="Pfam" id="PF01408">
    <property type="entry name" value="GFO_IDH_MocA"/>
    <property type="match status" value="1"/>
</dbReference>
<dbReference type="InterPro" id="IPR036291">
    <property type="entry name" value="NAD(P)-bd_dom_sf"/>
</dbReference>
<accession>A0A5C8F4M4</accession>
<dbReference type="PANTHER" id="PTHR22604:SF105">
    <property type="entry name" value="TRANS-1,2-DIHYDROBENZENE-1,2-DIOL DEHYDROGENASE"/>
    <property type="match status" value="1"/>
</dbReference>
<comment type="similarity">
    <text evidence="1">Belongs to the Gfo/Idh/MocA family.</text>
</comment>
<proteinExistence type="inferred from homology"/>
<dbReference type="RefSeq" id="WP_147527137.1">
    <property type="nucleotide sequence ID" value="NZ_SAYG01000009.1"/>
</dbReference>
<evidence type="ECO:0000256" key="2">
    <source>
        <dbReference type="ARBA" id="ARBA00023002"/>
    </source>
</evidence>
<dbReference type="InterPro" id="IPR050984">
    <property type="entry name" value="Gfo/Idh/MocA_domain"/>
</dbReference>
<dbReference type="Proteomes" id="UP000324574">
    <property type="component" value="Unassembled WGS sequence"/>
</dbReference>
<feature type="domain" description="Gfo/Idh/MocA-like oxidoreductase N-terminal" evidence="3">
    <location>
        <begin position="4"/>
        <end position="119"/>
    </location>
</feature>
<comment type="caution">
    <text evidence="5">The sequence shown here is derived from an EMBL/GenBank/DDBJ whole genome shotgun (WGS) entry which is preliminary data.</text>
</comment>